<dbReference type="InterPro" id="IPR011013">
    <property type="entry name" value="Gal_mutarotase_sf_dom"/>
</dbReference>
<keyword evidence="2" id="KW-1185">Reference proteome</keyword>
<dbReference type="Pfam" id="PF01263">
    <property type="entry name" value="Aldose_epim"/>
    <property type="match status" value="1"/>
</dbReference>
<dbReference type="SUPFAM" id="SSF74650">
    <property type="entry name" value="Galactose mutarotase-like"/>
    <property type="match status" value="1"/>
</dbReference>
<dbReference type="InterPro" id="IPR014718">
    <property type="entry name" value="GH-type_carb-bd"/>
</dbReference>
<evidence type="ECO:0000313" key="2">
    <source>
        <dbReference type="Proteomes" id="UP001597541"/>
    </source>
</evidence>
<name>A0ABW5PH43_9BACL</name>
<protein>
    <submittedName>
        <fullName evidence="1">Aldose 1-epimerase</fullName>
    </submittedName>
</protein>
<sequence>MTQNKAYEGTYQGERAVWLQHGRYEAAVLPEIGANLIAFRDTESGCRFLHEPTEEEMPSFKARPIIHGIPVLFPPNRYEDGQFPWKGQVLQFPVNEEATGNHLHGFVHDIPWTVDEFGSSASESYVIVSLTVDEHHGVYKYLPFRFTLQLRYSLSRDGLSQQVLVRNEGETEMPCLLAFHTSVNAPFVPGASAKDYRLKLTVGERWEMSKRMLPTGQYQALTENESLMRDGGVYPFYEAMDNHYTALAQGGRNRMELTDTKAGVTLVYDVGTSYKQWMIWNNFATEGFFCPEPQINLVNAPKSNLPADEIGLFGLAPGEIWESTSRLYVKKA</sequence>
<dbReference type="RefSeq" id="WP_377605039.1">
    <property type="nucleotide sequence ID" value="NZ_JBHUME010000011.1"/>
</dbReference>
<evidence type="ECO:0000313" key="1">
    <source>
        <dbReference type="EMBL" id="MFD2614316.1"/>
    </source>
</evidence>
<dbReference type="Proteomes" id="UP001597541">
    <property type="component" value="Unassembled WGS sequence"/>
</dbReference>
<dbReference type="InterPro" id="IPR008183">
    <property type="entry name" value="Aldose_1/G6P_1-epimerase"/>
</dbReference>
<gene>
    <name evidence="1" type="ORF">ACFSUF_18045</name>
</gene>
<comment type="caution">
    <text evidence="1">The sequence shown here is derived from an EMBL/GenBank/DDBJ whole genome shotgun (WGS) entry which is preliminary data.</text>
</comment>
<organism evidence="1 2">
    <name type="scientific">Paenibacillus gansuensis</name>
    <dbReference type="NCBI Taxonomy" id="306542"/>
    <lineage>
        <taxon>Bacteria</taxon>
        <taxon>Bacillati</taxon>
        <taxon>Bacillota</taxon>
        <taxon>Bacilli</taxon>
        <taxon>Bacillales</taxon>
        <taxon>Paenibacillaceae</taxon>
        <taxon>Paenibacillus</taxon>
    </lineage>
</organism>
<dbReference type="CDD" id="cd01081">
    <property type="entry name" value="Aldose_epim"/>
    <property type="match status" value="1"/>
</dbReference>
<accession>A0ABW5PH43</accession>
<dbReference type="EMBL" id="JBHUME010000011">
    <property type="protein sequence ID" value="MFD2614316.1"/>
    <property type="molecule type" value="Genomic_DNA"/>
</dbReference>
<reference evidence="2" key="1">
    <citation type="journal article" date="2019" name="Int. J. Syst. Evol. Microbiol.">
        <title>The Global Catalogue of Microorganisms (GCM) 10K type strain sequencing project: providing services to taxonomists for standard genome sequencing and annotation.</title>
        <authorList>
            <consortium name="The Broad Institute Genomics Platform"/>
            <consortium name="The Broad Institute Genome Sequencing Center for Infectious Disease"/>
            <person name="Wu L."/>
            <person name="Ma J."/>
        </authorList>
    </citation>
    <scope>NUCLEOTIDE SEQUENCE [LARGE SCALE GENOMIC DNA]</scope>
    <source>
        <strain evidence="2">KCTC 3950</strain>
    </source>
</reference>
<dbReference type="Gene3D" id="2.70.98.10">
    <property type="match status" value="1"/>
</dbReference>
<proteinExistence type="predicted"/>